<evidence type="ECO:0000313" key="3">
    <source>
        <dbReference type="EMBL" id="MBD7969920.1"/>
    </source>
</evidence>
<evidence type="ECO:0000259" key="2">
    <source>
        <dbReference type="PROSITE" id="PS51352"/>
    </source>
</evidence>
<comment type="caution">
    <text evidence="3">The sequence shown here is derived from an EMBL/GenBank/DDBJ whole genome shotgun (WGS) entry which is preliminary data.</text>
</comment>
<feature type="domain" description="Thioredoxin" evidence="2">
    <location>
        <begin position="31"/>
        <end position="173"/>
    </location>
</feature>
<dbReference type="Gene3D" id="3.40.30.10">
    <property type="entry name" value="Glutaredoxin"/>
    <property type="match status" value="1"/>
</dbReference>
<accession>A0ABR8T2C1</accession>
<dbReference type="CDD" id="cd02966">
    <property type="entry name" value="TlpA_like_family"/>
    <property type="match status" value="1"/>
</dbReference>
<keyword evidence="1" id="KW-0732">Signal</keyword>
<dbReference type="RefSeq" id="WP_191802478.1">
    <property type="nucleotide sequence ID" value="NZ_JACSQL010000009.1"/>
</dbReference>
<name>A0ABR8T2C1_9BACL</name>
<proteinExistence type="predicted"/>
<dbReference type="Pfam" id="PF08534">
    <property type="entry name" value="Redoxin"/>
    <property type="match status" value="1"/>
</dbReference>
<dbReference type="InterPro" id="IPR050553">
    <property type="entry name" value="Thioredoxin_ResA/DsbE_sf"/>
</dbReference>
<dbReference type="InterPro" id="IPR013740">
    <property type="entry name" value="Redoxin"/>
</dbReference>
<dbReference type="EMBL" id="JACSQL010000009">
    <property type="protein sequence ID" value="MBD7969920.1"/>
    <property type="molecule type" value="Genomic_DNA"/>
</dbReference>
<protein>
    <submittedName>
        <fullName evidence="3">Redoxin family protein</fullName>
    </submittedName>
</protein>
<keyword evidence="4" id="KW-1185">Reference proteome</keyword>
<feature type="chain" id="PRO_5045479432" evidence="1">
    <location>
        <begin position="19"/>
        <end position="173"/>
    </location>
</feature>
<evidence type="ECO:0000256" key="1">
    <source>
        <dbReference type="SAM" id="SignalP"/>
    </source>
</evidence>
<organism evidence="3 4">
    <name type="scientific">Paenibacillus gallinarum</name>
    <dbReference type="NCBI Taxonomy" id="2762232"/>
    <lineage>
        <taxon>Bacteria</taxon>
        <taxon>Bacillati</taxon>
        <taxon>Bacillota</taxon>
        <taxon>Bacilli</taxon>
        <taxon>Bacillales</taxon>
        <taxon>Paenibacillaceae</taxon>
        <taxon>Paenibacillus</taxon>
    </lineage>
</organism>
<reference evidence="3 4" key="1">
    <citation type="submission" date="2020-08" db="EMBL/GenBank/DDBJ databases">
        <title>A Genomic Blueprint of the Chicken Gut Microbiome.</title>
        <authorList>
            <person name="Gilroy R."/>
            <person name="Ravi A."/>
            <person name="Getino M."/>
            <person name="Pursley I."/>
            <person name="Horton D.L."/>
            <person name="Alikhan N.-F."/>
            <person name="Baker D."/>
            <person name="Gharbi K."/>
            <person name="Hall N."/>
            <person name="Watson M."/>
            <person name="Adriaenssens E.M."/>
            <person name="Foster-Nyarko E."/>
            <person name="Jarju S."/>
            <person name="Secka A."/>
            <person name="Antonio M."/>
            <person name="Oren A."/>
            <person name="Chaudhuri R."/>
            <person name="La Ragione R.M."/>
            <person name="Hildebrand F."/>
            <person name="Pallen M.J."/>
        </authorList>
    </citation>
    <scope>NUCLEOTIDE SEQUENCE [LARGE SCALE GENOMIC DNA]</scope>
    <source>
        <strain evidence="3 4">Sa2BVA9</strain>
    </source>
</reference>
<dbReference type="PANTHER" id="PTHR42852">
    <property type="entry name" value="THIOL:DISULFIDE INTERCHANGE PROTEIN DSBE"/>
    <property type="match status" value="1"/>
</dbReference>
<feature type="signal peptide" evidence="1">
    <location>
        <begin position="1"/>
        <end position="18"/>
    </location>
</feature>
<dbReference type="PROSITE" id="PS51257">
    <property type="entry name" value="PROKAR_LIPOPROTEIN"/>
    <property type="match status" value="1"/>
</dbReference>
<sequence>MKKMMLILLAVTMISLLAACSSGTKATEAGGTTSAEATNFTLTDIDGKTHSLSDYAGKKVYVKFWASWCSICLAGLEEVDELAKNDEDFVVLTIVSPGYKNEKETGAFKKWFSGVEEAANTTVLLDEGGKVADAFGVRGYPTSAYIDSDGKLIQTLPGHAGNEQIIEKFASIQ</sequence>
<dbReference type="PROSITE" id="PS51352">
    <property type="entry name" value="THIOREDOXIN_2"/>
    <property type="match status" value="1"/>
</dbReference>
<dbReference type="InterPro" id="IPR036249">
    <property type="entry name" value="Thioredoxin-like_sf"/>
</dbReference>
<dbReference type="PANTHER" id="PTHR42852:SF16">
    <property type="entry name" value="THIOL:DISULFIDE INTERCHANGE PROTEIN TLPA"/>
    <property type="match status" value="1"/>
</dbReference>
<dbReference type="Proteomes" id="UP000608071">
    <property type="component" value="Unassembled WGS sequence"/>
</dbReference>
<dbReference type="SUPFAM" id="SSF52833">
    <property type="entry name" value="Thioredoxin-like"/>
    <property type="match status" value="1"/>
</dbReference>
<evidence type="ECO:0000313" key="4">
    <source>
        <dbReference type="Proteomes" id="UP000608071"/>
    </source>
</evidence>
<dbReference type="InterPro" id="IPR013766">
    <property type="entry name" value="Thioredoxin_domain"/>
</dbReference>
<gene>
    <name evidence="3" type="ORF">H9647_17820</name>
</gene>